<dbReference type="RefSeq" id="WP_196297312.1">
    <property type="nucleotide sequence ID" value="NZ_CP009530.1"/>
</dbReference>
<dbReference type="PATRIC" id="fig|1434106.5.peg.1373"/>
<dbReference type="HOGENOM" id="CLU_3130810_0_0_2"/>
<evidence type="ECO:0000313" key="1">
    <source>
        <dbReference type="EMBL" id="AKB57596.1"/>
    </source>
</evidence>
<accession>A0A0E3LQ38</accession>
<name>A0A0E3LQ38_METBA</name>
<dbReference type="Gene3D" id="3.60.15.10">
    <property type="entry name" value="Ribonuclease Z/Hydroxyacylglutathione hydrolase-like"/>
    <property type="match status" value="1"/>
</dbReference>
<reference evidence="1 2" key="1">
    <citation type="submission" date="2014-07" db="EMBL/GenBank/DDBJ databases">
        <title>Methanogenic archaea and the global carbon cycle.</title>
        <authorList>
            <person name="Henriksen J.R."/>
            <person name="Luke J."/>
            <person name="Reinhart S."/>
            <person name="Benedict M.N."/>
            <person name="Youngblut N.D."/>
            <person name="Metcalf M.E."/>
            <person name="Whitaker R.J."/>
            <person name="Metcalf W.W."/>
        </authorList>
    </citation>
    <scope>NUCLEOTIDE SEQUENCE [LARGE SCALE GENOMIC DNA]</scope>
    <source>
        <strain evidence="1 2">227</strain>
    </source>
</reference>
<dbReference type="Proteomes" id="UP000033079">
    <property type="component" value="Chromosome"/>
</dbReference>
<dbReference type="GeneID" id="31593652"/>
<protein>
    <submittedName>
        <fullName evidence="1">7,8 dihydropteroate synthase (Methanopterin)</fullName>
    </submittedName>
</protein>
<dbReference type="KEGG" id="mbar:MSBR2_1080"/>
<sequence length="49" mass="5851">MRKIKPDYVVPMHCTGWKAINRFAEAMPEKFLLIRLAQLMYSMKINRIP</sequence>
<dbReference type="EMBL" id="CP009530">
    <property type="protein sequence ID" value="AKB57596.1"/>
    <property type="molecule type" value="Genomic_DNA"/>
</dbReference>
<gene>
    <name evidence="1" type="ORF">MSBR2_1080</name>
</gene>
<proteinExistence type="predicted"/>
<dbReference type="InterPro" id="IPR036866">
    <property type="entry name" value="RibonucZ/Hydroxyglut_hydro"/>
</dbReference>
<organism evidence="1 2">
    <name type="scientific">Methanosarcina barkeri 227</name>
    <dbReference type="NCBI Taxonomy" id="1434106"/>
    <lineage>
        <taxon>Archaea</taxon>
        <taxon>Methanobacteriati</taxon>
        <taxon>Methanobacteriota</taxon>
        <taxon>Stenosarchaea group</taxon>
        <taxon>Methanomicrobia</taxon>
        <taxon>Methanosarcinales</taxon>
        <taxon>Methanosarcinaceae</taxon>
        <taxon>Methanosarcina</taxon>
    </lineage>
</organism>
<dbReference type="AlphaFoldDB" id="A0A0E3LQ38"/>
<evidence type="ECO:0000313" key="2">
    <source>
        <dbReference type="Proteomes" id="UP000033079"/>
    </source>
</evidence>